<accession>A0ABR3GVS8</accession>
<feature type="compositionally biased region" description="Low complexity" evidence="1">
    <location>
        <begin position="147"/>
        <end position="168"/>
    </location>
</feature>
<feature type="transmembrane region" description="Helical" evidence="2">
    <location>
        <begin position="12"/>
        <end position="29"/>
    </location>
</feature>
<keyword evidence="4" id="KW-1185">Reference proteome</keyword>
<dbReference type="Proteomes" id="UP001447188">
    <property type="component" value="Unassembled WGS sequence"/>
</dbReference>
<feature type="transmembrane region" description="Helical" evidence="2">
    <location>
        <begin position="174"/>
        <end position="196"/>
    </location>
</feature>
<evidence type="ECO:0000256" key="1">
    <source>
        <dbReference type="SAM" id="MobiDB-lite"/>
    </source>
</evidence>
<protein>
    <submittedName>
        <fullName evidence="3">Uncharacterized protein</fullName>
    </submittedName>
</protein>
<keyword evidence="2" id="KW-1133">Transmembrane helix</keyword>
<keyword evidence="2" id="KW-0472">Membrane</keyword>
<gene>
    <name evidence="3" type="ORF">Q9L58_001070</name>
</gene>
<evidence type="ECO:0000313" key="3">
    <source>
        <dbReference type="EMBL" id="KAL0639978.1"/>
    </source>
</evidence>
<comment type="caution">
    <text evidence="3">The sequence shown here is derived from an EMBL/GenBank/DDBJ whole genome shotgun (WGS) entry which is preliminary data.</text>
</comment>
<dbReference type="EMBL" id="JBBBZM010000007">
    <property type="protein sequence ID" value="KAL0639978.1"/>
    <property type="molecule type" value="Genomic_DNA"/>
</dbReference>
<feature type="region of interest" description="Disordered" evidence="1">
    <location>
        <begin position="293"/>
        <end position="329"/>
    </location>
</feature>
<feature type="region of interest" description="Disordered" evidence="1">
    <location>
        <begin position="145"/>
        <end position="170"/>
    </location>
</feature>
<dbReference type="CDD" id="cd12087">
    <property type="entry name" value="TM_EGFR-like"/>
    <property type="match status" value="1"/>
</dbReference>
<reference evidence="3 4" key="1">
    <citation type="submission" date="2024-02" db="EMBL/GenBank/DDBJ databases">
        <title>Discinaceae phylogenomics.</title>
        <authorList>
            <person name="Dirks A.C."/>
            <person name="James T.Y."/>
        </authorList>
    </citation>
    <scope>NUCLEOTIDE SEQUENCE [LARGE SCALE GENOMIC DNA]</scope>
    <source>
        <strain evidence="3 4">ACD0624</strain>
    </source>
</reference>
<sequence>MKYTFTIQHVRYSHLIFLVLGVPSILVAAQEACVKSCTKASGINECIGAIPHTEADWDILETDTKSCYCVAAVNFSGCSPNCDISGFDPDTQGRVFGSWRYVDEVCADVVNQFKATASPNTPTTTTASLAFSTIPAQLLNTEAPTASLDSVPSPSNSSKSLESPPSSSDTGRTIAISVTLTCFAVLAIGAGVWFWLRRRRQKQIEESEEGEEDQKSAVVMGQDGFPVDQSGPNLVSPMRTEFKADTIQQWIEEQERIKQLGVRMEPDAHTETLSVGYTLWSETDLCLTEMGAEDAEDIEDARNARDRDMEPIKEEPGGEDEIRSTHATV</sequence>
<organism evidence="3 4">
    <name type="scientific">Discina gigas</name>
    <dbReference type="NCBI Taxonomy" id="1032678"/>
    <lineage>
        <taxon>Eukaryota</taxon>
        <taxon>Fungi</taxon>
        <taxon>Dikarya</taxon>
        <taxon>Ascomycota</taxon>
        <taxon>Pezizomycotina</taxon>
        <taxon>Pezizomycetes</taxon>
        <taxon>Pezizales</taxon>
        <taxon>Discinaceae</taxon>
        <taxon>Discina</taxon>
    </lineage>
</organism>
<evidence type="ECO:0000256" key="2">
    <source>
        <dbReference type="SAM" id="Phobius"/>
    </source>
</evidence>
<keyword evidence="2" id="KW-0812">Transmembrane</keyword>
<feature type="compositionally biased region" description="Basic and acidic residues" evidence="1">
    <location>
        <begin position="300"/>
        <end position="329"/>
    </location>
</feature>
<evidence type="ECO:0000313" key="4">
    <source>
        <dbReference type="Proteomes" id="UP001447188"/>
    </source>
</evidence>
<proteinExistence type="predicted"/>
<name>A0ABR3GVS8_9PEZI</name>